<feature type="compositionally biased region" description="Polar residues" evidence="1">
    <location>
        <begin position="523"/>
        <end position="533"/>
    </location>
</feature>
<feature type="compositionally biased region" description="Polar residues" evidence="1">
    <location>
        <begin position="547"/>
        <end position="569"/>
    </location>
</feature>
<dbReference type="Proteomes" id="UP000800082">
    <property type="component" value="Unassembled WGS sequence"/>
</dbReference>
<protein>
    <submittedName>
        <fullName evidence="2">Uncharacterized protein</fullName>
    </submittedName>
</protein>
<keyword evidence="3" id="KW-1185">Reference proteome</keyword>
<dbReference type="OrthoDB" id="3798150at2759"/>
<evidence type="ECO:0000313" key="2">
    <source>
        <dbReference type="EMBL" id="KAF1928222.1"/>
    </source>
</evidence>
<organism evidence="2 3">
    <name type="scientific">Didymella exigua CBS 183.55</name>
    <dbReference type="NCBI Taxonomy" id="1150837"/>
    <lineage>
        <taxon>Eukaryota</taxon>
        <taxon>Fungi</taxon>
        <taxon>Dikarya</taxon>
        <taxon>Ascomycota</taxon>
        <taxon>Pezizomycotina</taxon>
        <taxon>Dothideomycetes</taxon>
        <taxon>Pleosporomycetidae</taxon>
        <taxon>Pleosporales</taxon>
        <taxon>Pleosporineae</taxon>
        <taxon>Didymellaceae</taxon>
        <taxon>Didymella</taxon>
    </lineage>
</organism>
<proteinExistence type="predicted"/>
<feature type="compositionally biased region" description="Polar residues" evidence="1">
    <location>
        <begin position="401"/>
        <end position="411"/>
    </location>
</feature>
<accession>A0A6A5RK79</accession>
<dbReference type="RefSeq" id="XP_033448474.1">
    <property type="nucleotide sequence ID" value="XM_033590012.1"/>
</dbReference>
<feature type="region of interest" description="Disordered" evidence="1">
    <location>
        <begin position="380"/>
        <end position="498"/>
    </location>
</feature>
<feature type="compositionally biased region" description="Pro residues" evidence="1">
    <location>
        <begin position="385"/>
        <end position="394"/>
    </location>
</feature>
<evidence type="ECO:0000256" key="1">
    <source>
        <dbReference type="SAM" id="MobiDB-lite"/>
    </source>
</evidence>
<name>A0A6A5RK79_9PLEO</name>
<gene>
    <name evidence="2" type="ORF">M421DRAFT_391868</name>
</gene>
<feature type="compositionally biased region" description="Polar residues" evidence="1">
    <location>
        <begin position="430"/>
        <end position="441"/>
    </location>
</feature>
<dbReference type="AlphaFoldDB" id="A0A6A5RK79"/>
<feature type="compositionally biased region" description="Low complexity" evidence="1">
    <location>
        <begin position="476"/>
        <end position="486"/>
    </location>
</feature>
<feature type="region of interest" description="Disordered" evidence="1">
    <location>
        <begin position="514"/>
        <end position="569"/>
    </location>
</feature>
<dbReference type="GeneID" id="54347664"/>
<reference evidence="2" key="1">
    <citation type="journal article" date="2020" name="Stud. Mycol.">
        <title>101 Dothideomycetes genomes: a test case for predicting lifestyles and emergence of pathogens.</title>
        <authorList>
            <person name="Haridas S."/>
            <person name="Albert R."/>
            <person name="Binder M."/>
            <person name="Bloem J."/>
            <person name="Labutti K."/>
            <person name="Salamov A."/>
            <person name="Andreopoulos B."/>
            <person name="Baker S."/>
            <person name="Barry K."/>
            <person name="Bills G."/>
            <person name="Bluhm B."/>
            <person name="Cannon C."/>
            <person name="Castanera R."/>
            <person name="Culley D."/>
            <person name="Daum C."/>
            <person name="Ezra D."/>
            <person name="Gonzalez J."/>
            <person name="Henrissat B."/>
            <person name="Kuo A."/>
            <person name="Liang C."/>
            <person name="Lipzen A."/>
            <person name="Lutzoni F."/>
            <person name="Magnuson J."/>
            <person name="Mondo S."/>
            <person name="Nolan M."/>
            <person name="Ohm R."/>
            <person name="Pangilinan J."/>
            <person name="Park H.-J."/>
            <person name="Ramirez L."/>
            <person name="Alfaro M."/>
            <person name="Sun H."/>
            <person name="Tritt A."/>
            <person name="Yoshinaga Y."/>
            <person name="Zwiers L.-H."/>
            <person name="Turgeon B."/>
            <person name="Goodwin S."/>
            <person name="Spatafora J."/>
            <person name="Crous P."/>
            <person name="Grigoriev I."/>
        </authorList>
    </citation>
    <scope>NUCLEOTIDE SEQUENCE</scope>
    <source>
        <strain evidence="2">CBS 183.55</strain>
    </source>
</reference>
<evidence type="ECO:0000313" key="3">
    <source>
        <dbReference type="Proteomes" id="UP000800082"/>
    </source>
</evidence>
<sequence>MSSSRRSVDQKSVSSEDAKIASNPTSTVFGYADFVFSSNKRSTGAELFASLVWRTRHDLTEASRLYLSPTVSNFLESWPDRKAWIDKVLSNTRVALIDIGTCIESVRSNRDDDGISRMKRKFDYTLSHQKRIAHRQQTLANTHQVLLGAIQVMQTVEQCAGLGGSVPDPIFEAPVRPWLRSDSEIVRAPYSRRKSSRNLSALSVASSELSDKYEMGRTEVLPAELHGSMPGDLMNTSVLDVPRHTRTQRSQSIIERTQSIASTTASIRIPVLAKRYRPRPVDIQKLHLTHHSFPSNMPPYQSQPSLEDDLRDWMIQTAASDHPPEMELIRSPTISSTTGSIASRHEMMQVLASISNIEEVDPGLASSDSVTQGYSIVEDDAINCPLPPSAPNSPPMASESTNTPDDTTLISSFPLPPLKSGSLPVASGPIPSQQDTTSAVTSLPPPPQADLVTVASEAAQTQEGGQPNMHPREDTTLATSLPLPLSQPDSTLLPSEVPFQPQCSTIVPQYGSVLKRKPLPPTTADNKLSQCSPAPSPRPLHLEQLTEDSTTPMSPPDIQSTIRTSEPPR</sequence>
<dbReference type="EMBL" id="ML978969">
    <property type="protein sequence ID" value="KAF1928222.1"/>
    <property type="molecule type" value="Genomic_DNA"/>
</dbReference>